<reference evidence="2" key="1">
    <citation type="submission" date="2002-03" db="EMBL/GenBank/DDBJ databases">
        <title>Oryza sativa nipponbare(GA3) genomic DNA, chromosome 2, PAC clone:P0444A09.</title>
        <authorList>
            <person name="Sasaki T."/>
            <person name="Matsumoto T."/>
            <person name="Yamamoto K."/>
        </authorList>
    </citation>
    <scope>NUCLEOTIDE SEQUENCE</scope>
</reference>
<gene>
    <name evidence="3" type="ORF">OSJNBa0055M07.22</name>
    <name evidence="2" type="ORF">P0444A09.1</name>
</gene>
<protein>
    <submittedName>
        <fullName evidence="3">Uncharacterized protein</fullName>
    </submittedName>
</protein>
<accession>Q6ERN6</accession>
<dbReference type="AlphaFoldDB" id="Q6ERN6"/>
<dbReference type="Proteomes" id="UP000000763">
    <property type="component" value="Chromosome 2"/>
</dbReference>
<sequence>MARSLQAEKERDRTHTREWEERGGERMIRSYATGSIEGMREAGLAGHTTFFPISVVAPAPPPAAHHHLTPVSLLLPYLKNGDLLLQFA</sequence>
<reference evidence="4" key="4">
    <citation type="journal article" date="2008" name="Nucleic Acids Res.">
        <title>The rice annotation project database (RAP-DB): 2008 update.</title>
        <authorList>
            <consortium name="The rice annotation project (RAP)"/>
        </authorList>
    </citation>
    <scope>GENOME REANNOTATION</scope>
    <source>
        <strain evidence="4">cv. Nipponbare</strain>
    </source>
</reference>
<evidence type="ECO:0000313" key="2">
    <source>
        <dbReference type="EMBL" id="BAD28181.1"/>
    </source>
</evidence>
<dbReference type="EMBL" id="AP004872">
    <property type="protein sequence ID" value="BAD28181.1"/>
    <property type="molecule type" value="Genomic_DNA"/>
</dbReference>
<feature type="region of interest" description="Disordered" evidence="1">
    <location>
        <begin position="1"/>
        <end position="22"/>
    </location>
</feature>
<name>Q6ERN6_ORYSJ</name>
<proteinExistence type="predicted"/>
<evidence type="ECO:0000313" key="3">
    <source>
        <dbReference type="EMBL" id="BAD28684.1"/>
    </source>
</evidence>
<reference evidence="4" key="3">
    <citation type="journal article" date="2005" name="Nature">
        <title>The map-based sequence of the rice genome.</title>
        <authorList>
            <consortium name="International rice genome sequencing project (IRGSP)"/>
            <person name="Matsumoto T."/>
            <person name="Wu J."/>
            <person name="Kanamori H."/>
            <person name="Katayose Y."/>
            <person name="Fujisawa M."/>
            <person name="Namiki N."/>
            <person name="Mizuno H."/>
            <person name="Yamamoto K."/>
            <person name="Antonio B.A."/>
            <person name="Baba T."/>
            <person name="Sakata K."/>
            <person name="Nagamura Y."/>
            <person name="Aoki H."/>
            <person name="Arikawa K."/>
            <person name="Arita K."/>
            <person name="Bito T."/>
            <person name="Chiden Y."/>
            <person name="Fujitsuka N."/>
            <person name="Fukunaka R."/>
            <person name="Hamada M."/>
            <person name="Harada C."/>
            <person name="Hayashi A."/>
            <person name="Hijishita S."/>
            <person name="Honda M."/>
            <person name="Hosokawa S."/>
            <person name="Ichikawa Y."/>
            <person name="Idonuma A."/>
            <person name="Iijima M."/>
            <person name="Ikeda M."/>
            <person name="Ikeno M."/>
            <person name="Ito K."/>
            <person name="Ito S."/>
            <person name="Ito T."/>
            <person name="Ito Y."/>
            <person name="Ito Y."/>
            <person name="Iwabuchi A."/>
            <person name="Kamiya K."/>
            <person name="Karasawa W."/>
            <person name="Kurita K."/>
            <person name="Katagiri S."/>
            <person name="Kikuta A."/>
            <person name="Kobayashi H."/>
            <person name="Kobayashi N."/>
            <person name="Machita K."/>
            <person name="Maehara T."/>
            <person name="Masukawa M."/>
            <person name="Mizubayashi T."/>
            <person name="Mukai Y."/>
            <person name="Nagasaki H."/>
            <person name="Nagata Y."/>
            <person name="Naito S."/>
            <person name="Nakashima M."/>
            <person name="Nakama Y."/>
            <person name="Nakamichi Y."/>
            <person name="Nakamura M."/>
            <person name="Meguro A."/>
            <person name="Negishi M."/>
            <person name="Ohta I."/>
            <person name="Ohta T."/>
            <person name="Okamoto M."/>
            <person name="Ono N."/>
            <person name="Saji S."/>
            <person name="Sakaguchi M."/>
            <person name="Sakai K."/>
            <person name="Shibata M."/>
            <person name="Shimokawa T."/>
            <person name="Song J."/>
            <person name="Takazaki Y."/>
            <person name="Terasawa K."/>
            <person name="Tsugane M."/>
            <person name="Tsuji K."/>
            <person name="Ueda S."/>
            <person name="Waki K."/>
            <person name="Yamagata H."/>
            <person name="Yamamoto M."/>
            <person name="Yamamoto S."/>
            <person name="Yamane H."/>
            <person name="Yoshiki S."/>
            <person name="Yoshihara R."/>
            <person name="Yukawa K."/>
            <person name="Zhong H."/>
            <person name="Yano M."/>
            <person name="Yuan Q."/>
            <person name="Ouyang S."/>
            <person name="Liu J."/>
            <person name="Jones K.M."/>
            <person name="Gansberger K."/>
            <person name="Moffat K."/>
            <person name="Hill J."/>
            <person name="Bera J."/>
            <person name="Fadrosh D."/>
            <person name="Jin S."/>
            <person name="Johri S."/>
            <person name="Kim M."/>
            <person name="Overton L."/>
            <person name="Reardon M."/>
            <person name="Tsitrin T."/>
            <person name="Vuong H."/>
            <person name="Weaver B."/>
            <person name="Ciecko A."/>
            <person name="Tallon L."/>
            <person name="Jackson J."/>
            <person name="Pai G."/>
            <person name="Aken S.V."/>
            <person name="Utterback T."/>
            <person name="Reidmuller S."/>
            <person name="Feldblyum T."/>
            <person name="Hsiao J."/>
            <person name="Zismann V."/>
            <person name="Iobst S."/>
            <person name="de Vazeille A.R."/>
            <person name="Buell C.R."/>
            <person name="Ying K."/>
            <person name="Li Y."/>
            <person name="Lu T."/>
            <person name="Huang Y."/>
            <person name="Zhao Q."/>
            <person name="Feng Q."/>
            <person name="Zhang L."/>
            <person name="Zhu J."/>
            <person name="Weng Q."/>
            <person name="Mu J."/>
            <person name="Lu Y."/>
            <person name="Fan D."/>
            <person name="Liu Y."/>
            <person name="Guan J."/>
            <person name="Zhang Y."/>
            <person name="Yu S."/>
            <person name="Liu X."/>
            <person name="Zhang Y."/>
            <person name="Hong G."/>
            <person name="Han B."/>
            <person name="Choisne N."/>
            <person name="Demange N."/>
            <person name="Orjeda G."/>
            <person name="Samain S."/>
            <person name="Cattolico L."/>
            <person name="Pelletier E."/>
            <person name="Couloux A."/>
            <person name="Segurens B."/>
            <person name="Wincker P."/>
            <person name="D'Hont A."/>
            <person name="Scarpelli C."/>
            <person name="Weissenbach J."/>
            <person name="Salanoubat M."/>
            <person name="Quetier F."/>
            <person name="Yu Y."/>
            <person name="Kim H.R."/>
            <person name="Rambo T."/>
            <person name="Currie J."/>
            <person name="Collura K."/>
            <person name="Luo M."/>
            <person name="Yang T."/>
            <person name="Ammiraju J.S.S."/>
            <person name="Engler F."/>
            <person name="Soderlund C."/>
            <person name="Wing R.A."/>
            <person name="Palmer L.E."/>
            <person name="de la Bastide M."/>
            <person name="Spiegel L."/>
            <person name="Nascimento L."/>
            <person name="Zutavern T."/>
            <person name="O'Shaughnessy A."/>
            <person name="Dike S."/>
            <person name="Dedhia N."/>
            <person name="Preston R."/>
            <person name="Balija V."/>
            <person name="McCombie W.R."/>
            <person name="Chow T."/>
            <person name="Chen H."/>
            <person name="Chung M."/>
            <person name="Chen C."/>
            <person name="Shaw J."/>
            <person name="Wu H."/>
            <person name="Hsiao K."/>
            <person name="Chao Y."/>
            <person name="Chu M."/>
            <person name="Cheng C."/>
            <person name="Hour A."/>
            <person name="Lee P."/>
            <person name="Lin S."/>
            <person name="Lin Y."/>
            <person name="Liou J."/>
            <person name="Liu S."/>
            <person name="Hsing Y."/>
            <person name="Raghuvanshi S."/>
            <person name="Mohanty A."/>
            <person name="Bharti A.K."/>
            <person name="Gaur A."/>
            <person name="Gupta V."/>
            <person name="Kumar D."/>
            <person name="Ravi V."/>
            <person name="Vij S."/>
            <person name="Kapur A."/>
            <person name="Khurana P."/>
            <person name="Khurana P."/>
            <person name="Khurana J.P."/>
            <person name="Tyagi A.K."/>
            <person name="Gaikwad K."/>
            <person name="Singh A."/>
            <person name="Dalal V."/>
            <person name="Srivastava S."/>
            <person name="Dixit A."/>
            <person name="Pal A.K."/>
            <person name="Ghazi I.A."/>
            <person name="Yadav M."/>
            <person name="Pandit A."/>
            <person name="Bhargava A."/>
            <person name="Sureshbabu K."/>
            <person name="Batra K."/>
            <person name="Sharma T.R."/>
            <person name="Mohapatra T."/>
            <person name="Singh N.K."/>
            <person name="Messing J."/>
            <person name="Nelson A.B."/>
            <person name="Fuks G."/>
            <person name="Kavchok S."/>
            <person name="Keizer G."/>
            <person name="Linton E."/>
            <person name="Llaca V."/>
            <person name="Song R."/>
            <person name="Tanyolac B."/>
            <person name="Young S."/>
            <person name="Ho-Il K."/>
            <person name="Hahn J.H."/>
            <person name="Sangsakoo G."/>
            <person name="Vanavichit A."/>
            <person name="de Mattos Luiz.A.T."/>
            <person name="Zimmer P.D."/>
            <person name="Malone G."/>
            <person name="Dellagostin O."/>
            <person name="de Oliveira A.C."/>
            <person name="Bevan M."/>
            <person name="Bancroft I."/>
            <person name="Minx P."/>
            <person name="Cordum H."/>
            <person name="Wilson R."/>
            <person name="Cheng Z."/>
            <person name="Jin W."/>
            <person name="Jiang J."/>
            <person name="Leong S.A."/>
            <person name="Iwama H."/>
            <person name="Gojobori T."/>
            <person name="Itoh T."/>
            <person name="Niimura Y."/>
            <person name="Fujii Y."/>
            <person name="Habara T."/>
            <person name="Sakai H."/>
            <person name="Sato Y."/>
            <person name="Wilson G."/>
            <person name="Kumar K."/>
            <person name="McCouch S."/>
            <person name="Juretic N."/>
            <person name="Hoen D."/>
            <person name="Wright S."/>
            <person name="Bruskiewich R."/>
            <person name="Bureau T."/>
            <person name="Miyao A."/>
            <person name="Hirochika H."/>
            <person name="Nishikawa T."/>
            <person name="Kadowaki K."/>
            <person name="Sugiura M."/>
            <person name="Burr B."/>
            <person name="Sasaki T."/>
        </authorList>
    </citation>
    <scope>NUCLEOTIDE SEQUENCE [LARGE SCALE GENOMIC DNA]</scope>
    <source>
        <strain evidence="4">cv. Nipponbare</strain>
    </source>
</reference>
<dbReference type="EMBL" id="AP005536">
    <property type="protein sequence ID" value="BAD28684.1"/>
    <property type="molecule type" value="Genomic_DNA"/>
</dbReference>
<evidence type="ECO:0000313" key="4">
    <source>
        <dbReference type="Proteomes" id="UP000000763"/>
    </source>
</evidence>
<organism evidence="3 4">
    <name type="scientific">Oryza sativa subsp. japonica</name>
    <name type="common">Rice</name>
    <dbReference type="NCBI Taxonomy" id="39947"/>
    <lineage>
        <taxon>Eukaryota</taxon>
        <taxon>Viridiplantae</taxon>
        <taxon>Streptophyta</taxon>
        <taxon>Embryophyta</taxon>
        <taxon>Tracheophyta</taxon>
        <taxon>Spermatophyta</taxon>
        <taxon>Magnoliopsida</taxon>
        <taxon>Liliopsida</taxon>
        <taxon>Poales</taxon>
        <taxon>Poaceae</taxon>
        <taxon>BOP clade</taxon>
        <taxon>Oryzoideae</taxon>
        <taxon>Oryzeae</taxon>
        <taxon>Oryzinae</taxon>
        <taxon>Oryza</taxon>
        <taxon>Oryza sativa</taxon>
    </lineage>
</organism>
<evidence type="ECO:0000256" key="1">
    <source>
        <dbReference type="SAM" id="MobiDB-lite"/>
    </source>
</evidence>
<reference evidence="3" key="2">
    <citation type="submission" date="2002-07" db="EMBL/GenBank/DDBJ databases">
        <title>Oryza sativa nipponbare(GA3) genomic DNA, chromosome 2, BAC clone:OSJNBa0055M07.</title>
        <authorList>
            <person name="Sasaki T."/>
            <person name="Matsumoto T."/>
            <person name="Katayose Y."/>
        </authorList>
    </citation>
    <scope>NUCLEOTIDE SEQUENCE</scope>
</reference>